<comment type="subcellular location">
    <subcellularLocation>
        <location evidence="1">Membrane</location>
    </subcellularLocation>
</comment>
<name>A0A0K9P083_ZOSMR</name>
<evidence type="ECO:0000256" key="2">
    <source>
        <dbReference type="ARBA" id="ARBA00022692"/>
    </source>
</evidence>
<evidence type="ECO:0000259" key="6">
    <source>
        <dbReference type="PROSITE" id="PS51775"/>
    </source>
</evidence>
<dbReference type="PANTHER" id="PTHR31422">
    <property type="entry name" value="BNAANNG28530D PROTEIN"/>
    <property type="match status" value="1"/>
</dbReference>
<evidence type="ECO:0000256" key="3">
    <source>
        <dbReference type="ARBA" id="ARBA00022989"/>
    </source>
</evidence>
<reference evidence="8" key="1">
    <citation type="journal article" date="2016" name="Nature">
        <title>The genome of the seagrass Zostera marina reveals angiosperm adaptation to the sea.</title>
        <authorList>
            <person name="Olsen J.L."/>
            <person name="Rouze P."/>
            <person name="Verhelst B."/>
            <person name="Lin Y.-C."/>
            <person name="Bayer T."/>
            <person name="Collen J."/>
            <person name="Dattolo E."/>
            <person name="De Paoli E."/>
            <person name="Dittami S."/>
            <person name="Maumus F."/>
            <person name="Michel G."/>
            <person name="Kersting A."/>
            <person name="Lauritano C."/>
            <person name="Lohaus R."/>
            <person name="Toepel M."/>
            <person name="Tonon T."/>
            <person name="Vanneste K."/>
            <person name="Amirebrahimi M."/>
            <person name="Brakel J."/>
            <person name="Bostroem C."/>
            <person name="Chovatia M."/>
            <person name="Grimwood J."/>
            <person name="Jenkins J.W."/>
            <person name="Jueterbock A."/>
            <person name="Mraz A."/>
            <person name="Stam W.T."/>
            <person name="Tice H."/>
            <person name="Bornberg-Bauer E."/>
            <person name="Green P.J."/>
            <person name="Pearson G.A."/>
            <person name="Procaccini G."/>
            <person name="Duarte C.M."/>
            <person name="Schmutz J."/>
            <person name="Reusch T.B.H."/>
            <person name="Van de Peer Y."/>
        </authorList>
    </citation>
    <scope>NUCLEOTIDE SEQUENCE [LARGE SCALE GENOMIC DNA]</scope>
    <source>
        <strain evidence="8">cv. Finnish</strain>
    </source>
</reference>
<protein>
    <recommendedName>
        <fullName evidence="6">GTD-binding domain-containing protein</fullName>
    </recommendedName>
</protein>
<feature type="domain" description="GTD-binding" evidence="6">
    <location>
        <begin position="2"/>
        <end position="93"/>
    </location>
</feature>
<proteinExistence type="predicted"/>
<sequence>MMMHSEDEEEGNNQYRIIRKLKAELEEEREAAATATSEVLSNISRLQKKLAQEKMESSQYKRMIGVLIINYDVKLSEKQAQVDSLKFQIQKHVQSLSEIIGGSSYDMASNCRTSDAEEEDDNGDVVKEKDIDQCWIPGDLNNDTSFVDDIKTETKLLQMGASTSSNSIQSGIQDIFEVPPTQLYQNKTPPPPPPPQIKKKSSSFGFEKYGMVRPNEIVSANAEPVWFHRDESTQPPHFTKSELFEQRLRKVERDFTLHRERNEQSRLLRELNNKWSAAQSLIRREEAKKLDDELSSALYSLLEVAMLSAGV</sequence>
<accession>A0A0K9P083</accession>
<dbReference type="InterPro" id="IPR007656">
    <property type="entry name" value="GTD-bd"/>
</dbReference>
<keyword evidence="3" id="KW-1133">Transmembrane helix</keyword>
<dbReference type="STRING" id="29655.A0A0K9P083"/>
<dbReference type="PROSITE" id="PS51775">
    <property type="entry name" value="GTD_BINDING"/>
    <property type="match status" value="1"/>
</dbReference>
<keyword evidence="8" id="KW-1185">Reference proteome</keyword>
<dbReference type="GO" id="GO:0080115">
    <property type="term" value="F:myosin XI tail binding"/>
    <property type="evidence" value="ECO:0007669"/>
    <property type="project" value="UniProtKB-ARBA"/>
</dbReference>
<organism evidence="7 8">
    <name type="scientific">Zostera marina</name>
    <name type="common">Eelgrass</name>
    <dbReference type="NCBI Taxonomy" id="29655"/>
    <lineage>
        <taxon>Eukaryota</taxon>
        <taxon>Viridiplantae</taxon>
        <taxon>Streptophyta</taxon>
        <taxon>Embryophyta</taxon>
        <taxon>Tracheophyta</taxon>
        <taxon>Spermatophyta</taxon>
        <taxon>Magnoliopsida</taxon>
        <taxon>Liliopsida</taxon>
        <taxon>Zosteraceae</taxon>
        <taxon>Zostera</taxon>
    </lineage>
</organism>
<dbReference type="PANTHER" id="PTHR31422:SF1">
    <property type="entry name" value="GTD-BINDING DOMAIN-CONTAINING PROTEIN"/>
    <property type="match status" value="1"/>
</dbReference>
<evidence type="ECO:0000256" key="4">
    <source>
        <dbReference type="ARBA" id="ARBA00023136"/>
    </source>
</evidence>
<evidence type="ECO:0000313" key="7">
    <source>
        <dbReference type="EMBL" id="KMZ62476.1"/>
    </source>
</evidence>
<gene>
    <name evidence="7" type="ORF">ZOSMA_45G00140</name>
</gene>
<feature type="coiled-coil region" evidence="5">
    <location>
        <begin position="8"/>
        <end position="63"/>
    </location>
</feature>
<dbReference type="GO" id="GO:0016020">
    <property type="term" value="C:membrane"/>
    <property type="evidence" value="ECO:0007669"/>
    <property type="project" value="UniProtKB-SubCell"/>
</dbReference>
<evidence type="ECO:0000313" key="8">
    <source>
        <dbReference type="Proteomes" id="UP000036987"/>
    </source>
</evidence>
<keyword evidence="2" id="KW-0812">Transmembrane</keyword>
<dbReference type="EMBL" id="LFYR01001351">
    <property type="protein sequence ID" value="KMZ62476.1"/>
    <property type="molecule type" value="Genomic_DNA"/>
</dbReference>
<evidence type="ECO:0000256" key="1">
    <source>
        <dbReference type="ARBA" id="ARBA00004370"/>
    </source>
</evidence>
<evidence type="ECO:0000256" key="5">
    <source>
        <dbReference type="SAM" id="Coils"/>
    </source>
</evidence>
<keyword evidence="4" id="KW-0472">Membrane</keyword>
<dbReference type="AlphaFoldDB" id="A0A0K9P083"/>
<comment type="caution">
    <text evidence="7">The sequence shown here is derived from an EMBL/GenBank/DDBJ whole genome shotgun (WGS) entry which is preliminary data.</text>
</comment>
<dbReference type="Proteomes" id="UP000036987">
    <property type="component" value="Unassembled WGS sequence"/>
</dbReference>
<keyword evidence="5" id="KW-0175">Coiled coil</keyword>
<dbReference type="Pfam" id="PF04576">
    <property type="entry name" value="Zein-binding"/>
    <property type="match status" value="1"/>
</dbReference>